<evidence type="ECO:0000313" key="2">
    <source>
        <dbReference type="Proteomes" id="UP000032024"/>
    </source>
</evidence>
<dbReference type="AlphaFoldDB" id="A0AAN0T4X1"/>
<keyword evidence="2" id="KW-1185">Reference proteome</keyword>
<proteinExistence type="predicted"/>
<reference evidence="2" key="1">
    <citation type="submission" date="2015-01" db="EMBL/GenBank/DDBJ databases">
        <title>Comparative genome analysis of Bacillus coagulans HM-08, Clostridium butyricum HM-68, Bacillus subtilis HM-66 and Bacillus paralicheniformis BL-09.</title>
        <authorList>
            <person name="Zhang H."/>
        </authorList>
    </citation>
    <scope>NUCLEOTIDE SEQUENCE [LARGE SCALE GENOMIC DNA]</scope>
    <source>
        <strain evidence="2">HM-08</strain>
    </source>
</reference>
<evidence type="ECO:0000313" key="1">
    <source>
        <dbReference type="EMBL" id="AJO21859.1"/>
    </source>
</evidence>
<sequence>MGEISICIFSCFLKTQRFFCFAENLRWRCFWHIKKRQPLSRNVIHS</sequence>
<gene>
    <name evidence="1" type="ORF">SB48_HM08orf01630</name>
</gene>
<name>A0AAN0T4X1_HEYCO</name>
<dbReference type="EMBL" id="CP010525">
    <property type="protein sequence ID" value="AJO21859.1"/>
    <property type="molecule type" value="Genomic_DNA"/>
</dbReference>
<protein>
    <submittedName>
        <fullName evidence="1">Uncharacterized protein</fullName>
    </submittedName>
</protein>
<dbReference type="Proteomes" id="UP000032024">
    <property type="component" value="Chromosome"/>
</dbReference>
<accession>A0AAN0T4X1</accession>
<organism evidence="1 2">
    <name type="scientific">Heyndrickxia coagulans</name>
    <name type="common">Weizmannia coagulans</name>
    <dbReference type="NCBI Taxonomy" id="1398"/>
    <lineage>
        <taxon>Bacteria</taxon>
        <taxon>Bacillati</taxon>
        <taxon>Bacillota</taxon>
        <taxon>Bacilli</taxon>
        <taxon>Bacillales</taxon>
        <taxon>Bacillaceae</taxon>
        <taxon>Heyndrickxia</taxon>
    </lineage>
</organism>